<name>A0A6A6VRB7_9PLEO</name>
<dbReference type="SUPFAM" id="SSF52540">
    <property type="entry name" value="P-loop containing nucleoside triphosphate hydrolases"/>
    <property type="match status" value="1"/>
</dbReference>
<dbReference type="Proteomes" id="UP000799440">
    <property type="component" value="Unassembled WGS sequence"/>
</dbReference>
<feature type="region of interest" description="Disordered" evidence="1">
    <location>
        <begin position="391"/>
        <end position="441"/>
    </location>
</feature>
<dbReference type="AlphaFoldDB" id="A0A6A6VRB7"/>
<evidence type="ECO:0000256" key="1">
    <source>
        <dbReference type="SAM" id="MobiDB-lite"/>
    </source>
</evidence>
<organism evidence="2 3">
    <name type="scientific">Sporormia fimetaria CBS 119925</name>
    <dbReference type="NCBI Taxonomy" id="1340428"/>
    <lineage>
        <taxon>Eukaryota</taxon>
        <taxon>Fungi</taxon>
        <taxon>Dikarya</taxon>
        <taxon>Ascomycota</taxon>
        <taxon>Pezizomycotina</taxon>
        <taxon>Dothideomycetes</taxon>
        <taxon>Pleosporomycetidae</taxon>
        <taxon>Pleosporales</taxon>
        <taxon>Sporormiaceae</taxon>
        <taxon>Sporormia</taxon>
    </lineage>
</organism>
<evidence type="ECO:0008006" key="4">
    <source>
        <dbReference type="Google" id="ProtNLM"/>
    </source>
</evidence>
<evidence type="ECO:0000313" key="2">
    <source>
        <dbReference type="EMBL" id="KAF2751767.1"/>
    </source>
</evidence>
<reference evidence="2" key="1">
    <citation type="journal article" date="2020" name="Stud. Mycol.">
        <title>101 Dothideomycetes genomes: a test case for predicting lifestyles and emergence of pathogens.</title>
        <authorList>
            <person name="Haridas S."/>
            <person name="Albert R."/>
            <person name="Binder M."/>
            <person name="Bloem J."/>
            <person name="Labutti K."/>
            <person name="Salamov A."/>
            <person name="Andreopoulos B."/>
            <person name="Baker S."/>
            <person name="Barry K."/>
            <person name="Bills G."/>
            <person name="Bluhm B."/>
            <person name="Cannon C."/>
            <person name="Castanera R."/>
            <person name="Culley D."/>
            <person name="Daum C."/>
            <person name="Ezra D."/>
            <person name="Gonzalez J."/>
            <person name="Henrissat B."/>
            <person name="Kuo A."/>
            <person name="Liang C."/>
            <person name="Lipzen A."/>
            <person name="Lutzoni F."/>
            <person name="Magnuson J."/>
            <person name="Mondo S."/>
            <person name="Nolan M."/>
            <person name="Ohm R."/>
            <person name="Pangilinan J."/>
            <person name="Park H.-J."/>
            <person name="Ramirez L."/>
            <person name="Alfaro M."/>
            <person name="Sun H."/>
            <person name="Tritt A."/>
            <person name="Yoshinaga Y."/>
            <person name="Zwiers L.-H."/>
            <person name="Turgeon B."/>
            <person name="Goodwin S."/>
            <person name="Spatafora J."/>
            <person name="Crous P."/>
            <person name="Grigoriev I."/>
        </authorList>
    </citation>
    <scope>NUCLEOTIDE SEQUENCE</scope>
    <source>
        <strain evidence="2">CBS 119925</strain>
    </source>
</reference>
<keyword evidence="3" id="KW-1185">Reference proteome</keyword>
<dbReference type="Gene3D" id="3.40.50.300">
    <property type="entry name" value="P-loop containing nucleotide triphosphate hydrolases"/>
    <property type="match status" value="1"/>
</dbReference>
<protein>
    <recommendedName>
        <fullName evidence="4">P-loop containing nucleoside triphosphate hydrolase protein</fullName>
    </recommendedName>
</protein>
<dbReference type="InterPro" id="IPR027417">
    <property type="entry name" value="P-loop_NTPase"/>
</dbReference>
<proteinExistence type="predicted"/>
<gene>
    <name evidence="2" type="ORF">M011DRAFT_4935</name>
</gene>
<accession>A0A6A6VRB7</accession>
<sequence>MRESMPEFVPSLDQYRAMPKLKAPPQSASSYNRIDMTKNHPWPLLPVTVIESKVERLFKKGELILERASPTDKEIVAFKDKFRLIREASLYPGVSISINGLQGLGKSSLLNAMMGRTDIADTSGLGEACTKFPVRYIPRLDRKRRSGVSDTKINFMGEADISEMLTRLIRQYHCFHLLRTEEDGHSHDDKEQASEAKAIFEIIFDCENDPRSKQELDTMLNSVDLDIIGLHQRALQLALKRIEHTGVDAYSIRAKSKLGDDGVKEERAQAAKLWPLVEVMTVQTGGRLARHHICLLDAPGLGDCNQTRVAIANAARRQTDYEFIVEEATRPATKMEFLRIVRRSIEVRGEEKTVLVFNNIDDITDNTLYKHCKASDCEPFASIAKRLQEIKHDEAKPEPDDADDDSSDDNFDDSGDYNPSDEDSDEEEKVDKSVGDANSDSVDAGLPGYRKFLLNIARRAYIRFREDTTKSSIQKQLNCTEALRMFSVSADRYNQALADLGTASDWTPEMTGIPALVQLAYSLAADANFQNVERNCLIKIPDIGVHMLGRILEKHGGDQSYDQACEWLRATYASLKRSIRNDFSLYMQRGIPNIWLNQFIKQECLEIVLAKAKQWLQKLHWVTVSKVMRDNGIPIKSTSKAFETLVANLNKVIQQAMQPQLLEWENKLRNSLSELATGLGVSLETFTCRMLHRLGDLGTNKTLKHRVLDAWKAITIAITEDIKIANKDFEDAASAIHKQISAEEDIRCIIAKLNEPIYFRATKVDRGTGFNKRQIEAFLSGLRDPDENGKRFVDRYEDRCLQITKDILLPIFKKHGTALIAKLKEFPAVMQDLVRKTDDLSEEDLALREELRELHKEFVELDEYLRDVFDKARRMEKVKPSGQPKQKRVKTE</sequence>
<dbReference type="PANTHER" id="PTHR36681">
    <property type="entry name" value="NUCLEAR GTPASE, GERMINAL CENTER-ASSOCIATED, TANDEM DUPLICATE 3"/>
    <property type="match status" value="1"/>
</dbReference>
<dbReference type="EMBL" id="MU006561">
    <property type="protein sequence ID" value="KAF2751767.1"/>
    <property type="molecule type" value="Genomic_DNA"/>
</dbReference>
<feature type="compositionally biased region" description="Acidic residues" evidence="1">
    <location>
        <begin position="400"/>
        <end position="428"/>
    </location>
</feature>
<dbReference type="OrthoDB" id="3598281at2759"/>
<evidence type="ECO:0000313" key="3">
    <source>
        <dbReference type="Proteomes" id="UP000799440"/>
    </source>
</evidence>
<dbReference type="PANTHER" id="PTHR36681:SF3">
    <property type="entry name" value="NUCLEAR GTPASE, GERMINAL CENTER-ASSOCIATED, TANDEM DUPLICATE 3"/>
    <property type="match status" value="1"/>
</dbReference>